<sequence>MSIQKLVRELKIPQPVAPTIYCNNQEKSIIPVLFSFSLLVGCFPKLFSLRAPLLHAILSWPVSRFVPSSLPCLAPAGCRHPPSCRWAIDALPHVV</sequence>
<protein>
    <submittedName>
        <fullName evidence="1">Uncharacterized protein</fullName>
    </submittedName>
</protein>
<evidence type="ECO:0000313" key="1">
    <source>
        <dbReference type="EMBL" id="RYR61058.1"/>
    </source>
</evidence>
<reference evidence="1 2" key="1">
    <citation type="submission" date="2019-01" db="EMBL/GenBank/DDBJ databases">
        <title>Sequencing of cultivated peanut Arachis hypogaea provides insights into genome evolution and oil improvement.</title>
        <authorList>
            <person name="Chen X."/>
        </authorList>
    </citation>
    <scope>NUCLEOTIDE SEQUENCE [LARGE SCALE GENOMIC DNA]</scope>
    <source>
        <strain evidence="2">cv. Fuhuasheng</strain>
        <tissue evidence="1">Leaves</tissue>
    </source>
</reference>
<organism evidence="1 2">
    <name type="scientific">Arachis hypogaea</name>
    <name type="common">Peanut</name>
    <dbReference type="NCBI Taxonomy" id="3818"/>
    <lineage>
        <taxon>Eukaryota</taxon>
        <taxon>Viridiplantae</taxon>
        <taxon>Streptophyta</taxon>
        <taxon>Embryophyta</taxon>
        <taxon>Tracheophyta</taxon>
        <taxon>Spermatophyta</taxon>
        <taxon>Magnoliopsida</taxon>
        <taxon>eudicotyledons</taxon>
        <taxon>Gunneridae</taxon>
        <taxon>Pentapetalae</taxon>
        <taxon>rosids</taxon>
        <taxon>fabids</taxon>
        <taxon>Fabales</taxon>
        <taxon>Fabaceae</taxon>
        <taxon>Papilionoideae</taxon>
        <taxon>50 kb inversion clade</taxon>
        <taxon>dalbergioids sensu lato</taxon>
        <taxon>Dalbergieae</taxon>
        <taxon>Pterocarpus clade</taxon>
        <taxon>Arachis</taxon>
    </lineage>
</organism>
<name>A0A445DCZ5_ARAHY</name>
<comment type="caution">
    <text evidence="1">The sequence shown here is derived from an EMBL/GenBank/DDBJ whole genome shotgun (WGS) entry which is preliminary data.</text>
</comment>
<dbReference type="AlphaFoldDB" id="A0A445DCZ5"/>
<gene>
    <name evidence="1" type="ORF">Ahy_A04g018162</name>
</gene>
<dbReference type="EMBL" id="SDMP01000004">
    <property type="protein sequence ID" value="RYR61058.1"/>
    <property type="molecule type" value="Genomic_DNA"/>
</dbReference>
<proteinExistence type="predicted"/>
<dbReference type="Proteomes" id="UP000289738">
    <property type="component" value="Chromosome A04"/>
</dbReference>
<evidence type="ECO:0000313" key="2">
    <source>
        <dbReference type="Proteomes" id="UP000289738"/>
    </source>
</evidence>
<accession>A0A445DCZ5</accession>
<keyword evidence="2" id="KW-1185">Reference proteome</keyword>